<gene>
    <name evidence="2" type="ORF">FPB0191_01440</name>
</gene>
<keyword evidence="1" id="KW-1133">Transmembrane helix</keyword>
<evidence type="ECO:0000313" key="2">
    <source>
        <dbReference type="EMBL" id="AJA45259.1"/>
    </source>
</evidence>
<evidence type="ECO:0000256" key="1">
    <source>
        <dbReference type="SAM" id="Phobius"/>
    </source>
</evidence>
<proteinExistence type="predicted"/>
<dbReference type="AlphaFoldDB" id="A0A0A7S156"/>
<dbReference type="EMBL" id="CP009056">
    <property type="protein sequence ID" value="AJA45259.1"/>
    <property type="molecule type" value="Genomic_DNA"/>
</dbReference>
<keyword evidence="3" id="KW-1185">Reference proteome</keyword>
<keyword evidence="1" id="KW-0812">Transmembrane</keyword>
<protein>
    <submittedName>
        <fullName evidence="2">Uncharacterized protein</fullName>
    </submittedName>
</protein>
<sequence>MIGVYFDSDACLHAMTGYFANSAMSFAFSGLVTLPVFMGVAFYGFLLAIITGFLIGFLFTLACQKKIKLSEVDQPELSNINN</sequence>
<dbReference type="HOGENOM" id="CLU_2553343_0_0_6"/>
<dbReference type="KEGG" id="fpp:FPB0191_01440"/>
<name>A0A0A7S156_FRIPE</name>
<keyword evidence="1" id="KW-0472">Membrane</keyword>
<feature type="transmembrane region" description="Helical" evidence="1">
    <location>
        <begin position="40"/>
        <end position="61"/>
    </location>
</feature>
<dbReference type="STRING" id="1267021.FPB0191_01440"/>
<reference evidence="2 3" key="1">
    <citation type="journal article" date="2014" name="Appl. Environ. Microbiol.">
        <title>Gut symbionts from distinct hosts exhibit genotoxic activity via divergent colibactin biosynthetic pathways.</title>
        <authorList>
            <person name="Engel P."/>
            <person name="Vizcaino M.I."/>
            <person name="Crawford J.M."/>
        </authorList>
    </citation>
    <scope>NUCLEOTIDE SEQUENCE [LARGE SCALE GENOMIC DNA]</scope>
    <source>
        <strain evidence="2 3">PEB0191</strain>
    </source>
</reference>
<evidence type="ECO:0000313" key="3">
    <source>
        <dbReference type="Proteomes" id="UP000030901"/>
    </source>
</evidence>
<feature type="transmembrane region" description="Helical" evidence="1">
    <location>
        <begin position="12"/>
        <end position="34"/>
    </location>
</feature>
<dbReference type="Proteomes" id="UP000030901">
    <property type="component" value="Chromosome"/>
</dbReference>
<organism evidence="2 3">
    <name type="scientific">Frischella perrara</name>
    <dbReference type="NCBI Taxonomy" id="1267021"/>
    <lineage>
        <taxon>Bacteria</taxon>
        <taxon>Pseudomonadati</taxon>
        <taxon>Pseudomonadota</taxon>
        <taxon>Gammaproteobacteria</taxon>
        <taxon>Orbales</taxon>
        <taxon>Orbaceae</taxon>
        <taxon>Frischella</taxon>
    </lineage>
</organism>
<accession>A0A0A7S156</accession>
<dbReference type="RefSeq" id="WP_039104965.1">
    <property type="nucleotide sequence ID" value="NZ_CP009056.1"/>
</dbReference>